<name>A0A7Z0JA44_9ACTN</name>
<dbReference type="GO" id="GO:0004497">
    <property type="term" value="F:monooxygenase activity"/>
    <property type="evidence" value="ECO:0007669"/>
    <property type="project" value="UniProtKB-KW"/>
</dbReference>
<accession>A0A7Z0JA44</accession>
<dbReference type="PANTHER" id="PTHR13789:SF309">
    <property type="entry name" value="PUTATIVE (AFU_ORTHOLOGUE AFUA_6G14510)-RELATED"/>
    <property type="match status" value="1"/>
</dbReference>
<dbReference type="SUPFAM" id="SSF51905">
    <property type="entry name" value="FAD/NAD(P)-binding domain"/>
    <property type="match status" value="1"/>
</dbReference>
<dbReference type="EMBL" id="JACCFS010000001">
    <property type="protein sequence ID" value="NYJ34923.1"/>
    <property type="molecule type" value="Genomic_DNA"/>
</dbReference>
<dbReference type="AlphaFoldDB" id="A0A7Z0JA44"/>
<dbReference type="InterPro" id="IPR002938">
    <property type="entry name" value="FAD-bd"/>
</dbReference>
<dbReference type="PANTHER" id="PTHR13789">
    <property type="entry name" value="MONOOXYGENASE"/>
    <property type="match status" value="1"/>
</dbReference>
<evidence type="ECO:0000313" key="5">
    <source>
        <dbReference type="Proteomes" id="UP000572051"/>
    </source>
</evidence>
<reference evidence="4 5" key="1">
    <citation type="submission" date="2020-07" db="EMBL/GenBank/DDBJ databases">
        <title>Sequencing the genomes of 1000 actinobacteria strains.</title>
        <authorList>
            <person name="Klenk H.-P."/>
        </authorList>
    </citation>
    <scope>NUCLEOTIDE SEQUENCE [LARGE SCALE GENOMIC DNA]</scope>
    <source>
        <strain evidence="4 5">DSM 44442</strain>
    </source>
</reference>
<dbReference type="Pfam" id="PF01494">
    <property type="entry name" value="FAD_binding_3"/>
    <property type="match status" value="1"/>
</dbReference>
<gene>
    <name evidence="4" type="ORF">HNR10_002804</name>
</gene>
<keyword evidence="5" id="KW-1185">Reference proteome</keyword>
<sequence>MTRALIIGGGIGGPVAAAALRRVGVDAVVYEAHPGPGDGLGAFLSLAPNGLAGLDTLGMLDPVLAASAFPSTHIELVNHRGRRLGLVGDGSDRLPGHLSDRLRTVTVNRDALQRALAETALDQRVPIEYSRRCTGYTEGPDGVVAEFADGSTAEGDVLIGADGLHSRVRGVMDPDAPRPDYTGVIGSGGHVPALDVEPTPPGTVRMVFGRRAFFGYQTTPQGGVFWFANLGHSELTREEIAARGDDEWKRTTLDAFAGDLPVITTILEAEAPARLRPLSSYDMAALPRWHRGRAGLLGDAAHAVSSSSGQGASLAIEDALVLARCLRDIPAVPEALAEYEAQRRDRVRRIVAEGRRRSNQKLGSDHPVALVFRDLMLRTVFAVISRFDGTSWIHGHRVDLDAPARAGSGPRA</sequence>
<feature type="domain" description="FAD-binding" evidence="3">
    <location>
        <begin position="2"/>
        <end position="352"/>
    </location>
</feature>
<evidence type="ECO:0000256" key="2">
    <source>
        <dbReference type="ARBA" id="ARBA00023033"/>
    </source>
</evidence>
<dbReference type="InterPro" id="IPR036188">
    <property type="entry name" value="FAD/NAD-bd_sf"/>
</dbReference>
<proteinExistence type="predicted"/>
<dbReference type="Gene3D" id="3.50.50.60">
    <property type="entry name" value="FAD/NAD(P)-binding domain"/>
    <property type="match status" value="1"/>
</dbReference>
<organism evidence="4 5">
    <name type="scientific">Nocardiopsis aegyptia</name>
    <dbReference type="NCBI Taxonomy" id="220378"/>
    <lineage>
        <taxon>Bacteria</taxon>
        <taxon>Bacillati</taxon>
        <taxon>Actinomycetota</taxon>
        <taxon>Actinomycetes</taxon>
        <taxon>Streptosporangiales</taxon>
        <taxon>Nocardiopsidaceae</taxon>
        <taxon>Nocardiopsis</taxon>
    </lineage>
</organism>
<keyword evidence="1" id="KW-0560">Oxidoreductase</keyword>
<keyword evidence="2" id="KW-0503">Monooxygenase</keyword>
<evidence type="ECO:0000313" key="4">
    <source>
        <dbReference type="EMBL" id="NYJ34923.1"/>
    </source>
</evidence>
<comment type="caution">
    <text evidence="4">The sequence shown here is derived from an EMBL/GenBank/DDBJ whole genome shotgun (WGS) entry which is preliminary data.</text>
</comment>
<dbReference type="PRINTS" id="PR00420">
    <property type="entry name" value="RNGMNOXGNASE"/>
</dbReference>
<evidence type="ECO:0000256" key="1">
    <source>
        <dbReference type="ARBA" id="ARBA00023002"/>
    </source>
</evidence>
<evidence type="ECO:0000259" key="3">
    <source>
        <dbReference type="Pfam" id="PF01494"/>
    </source>
</evidence>
<dbReference type="GO" id="GO:0071949">
    <property type="term" value="F:FAD binding"/>
    <property type="evidence" value="ECO:0007669"/>
    <property type="project" value="InterPro"/>
</dbReference>
<dbReference type="RefSeq" id="WP_179823815.1">
    <property type="nucleotide sequence ID" value="NZ_JACCFS010000001.1"/>
</dbReference>
<dbReference type="InterPro" id="IPR050493">
    <property type="entry name" value="FAD-dep_Monooxygenase_BioMet"/>
</dbReference>
<dbReference type="Proteomes" id="UP000572051">
    <property type="component" value="Unassembled WGS sequence"/>
</dbReference>
<protein>
    <submittedName>
        <fullName evidence="4">2-polyprenyl-6-methoxyphenol hydroxylase-like FAD-dependent oxidoreductase</fullName>
    </submittedName>
</protein>